<dbReference type="Proteomes" id="UP000799764">
    <property type="component" value="Unassembled WGS sequence"/>
</dbReference>
<dbReference type="PANTHER" id="PTHR36195">
    <property type="entry name" value="DOMAIN PROTEIN, PUTATIVE (AFU_ORTHOLOGUE AFUA_5G01990)-RELATED-RELATED"/>
    <property type="match status" value="1"/>
</dbReference>
<dbReference type="OrthoDB" id="3682664at2759"/>
<organism evidence="3 4">
    <name type="scientific">Karstenula rhodostoma CBS 690.94</name>
    <dbReference type="NCBI Taxonomy" id="1392251"/>
    <lineage>
        <taxon>Eukaryota</taxon>
        <taxon>Fungi</taxon>
        <taxon>Dikarya</taxon>
        <taxon>Ascomycota</taxon>
        <taxon>Pezizomycotina</taxon>
        <taxon>Dothideomycetes</taxon>
        <taxon>Pleosporomycetidae</taxon>
        <taxon>Pleosporales</taxon>
        <taxon>Massarineae</taxon>
        <taxon>Didymosphaeriaceae</taxon>
        <taxon>Karstenula</taxon>
    </lineage>
</organism>
<comment type="caution">
    <text evidence="3">The sequence shown here is derived from an EMBL/GenBank/DDBJ whole genome shotgun (WGS) entry which is preliminary data.</text>
</comment>
<evidence type="ECO:0000313" key="4">
    <source>
        <dbReference type="Proteomes" id="UP000799764"/>
    </source>
</evidence>
<sequence length="865" mass="98010">MVGRVLALSALVALGHSKAIVTNNCRKDVYIWSVPEKADLPNNLSISPGKRYEEPWRSGTSVSPGISIKVSTEHDGIYTGKSEINLQYDVDASDPTKIWIDLATVRGNDFDTATLNTCYGGFKSQNVSTQQCSSTDDVELVLCGSERTVPSQDSTPIHVISNCIGLLAEREDPLHPRMCSGRVVGPKRMPMLPDEQEDDWLAERVDTVPLKIVMRHEAAKHAASQDAEAENAPRPRSTAAGIPETFTEKSTNSEPLCKLFYEVWPNAQCDERMAHHNLKLFYQDNCGEKTRNMFSGISCEAIRHQIEQIYPDVAVTPTSVPSLQHQTSPAIARRDHVTMCINPYYMRFRLYWGQNSVVKSVLNNQVVPTPLFSDRAWTSDEEVCQNLTKAVRPIVGGQYPRRMRCVKPYCDKGYYLGGDCSDVEDELELLSKDAGFYIDWTTDDDACFDKRAATERRGMNSEHKNPALAPRQAVDVSVGTDHRWNDIRKVCITTANEKLGKYWGDNNTEAWVFQLFPGVRWTADLDDCSPQAIAESLFYHHKLIDKKQGKEKKCVVGCLGKTCKRVKKELNKLSKDVGENWSWTDDEKLCTSHITIDSDGPEVGKCVMGEKAVKKLWTYWDTAYEDIMDEIFPEIDWTSDEECEFAYDTAAKKWFNDRRVKGKRVQRCVTPYCTPFNADCSDVEDQLEEVSKNLGLEFDWTSDDDACPQNVTYPVNHVLINENERAPSEHCILAICRSEGIPKEECEERVEPFEETAFERAGVRLKLRVDGPACQGPRANEFPRFPRPIQEKTGSHKLCRRELCRRSNQSDHDCQKVEHDVRNFFNKTMQIDVDFSDNHDICDSALARASLEEPTTYAYNTSTAH</sequence>
<dbReference type="AlphaFoldDB" id="A0A9P4PT22"/>
<feature type="chain" id="PRO_5040159272" evidence="2">
    <location>
        <begin position="18"/>
        <end position="865"/>
    </location>
</feature>
<feature type="signal peptide" evidence="2">
    <location>
        <begin position="1"/>
        <end position="17"/>
    </location>
</feature>
<keyword evidence="4" id="KW-1185">Reference proteome</keyword>
<keyword evidence="2" id="KW-0732">Signal</keyword>
<dbReference type="InterPro" id="IPR006771">
    <property type="entry name" value="CetA-like"/>
</dbReference>
<dbReference type="PANTHER" id="PTHR36195:SF4">
    <property type="entry name" value="DOMAIN PROTEIN, PUTATIVE (AFU_ORTHOLOGUE AFUA_5G01990)-RELATED"/>
    <property type="match status" value="1"/>
</dbReference>
<accession>A0A9P4PT22</accession>
<protein>
    <submittedName>
        <fullName evidence="3">Uncharacterized protein</fullName>
    </submittedName>
</protein>
<proteinExistence type="predicted"/>
<feature type="region of interest" description="Disordered" evidence="1">
    <location>
        <begin position="219"/>
        <end position="249"/>
    </location>
</feature>
<evidence type="ECO:0000256" key="1">
    <source>
        <dbReference type="SAM" id="MobiDB-lite"/>
    </source>
</evidence>
<name>A0A9P4PT22_9PLEO</name>
<gene>
    <name evidence="3" type="ORF">P171DRAFT_198417</name>
</gene>
<dbReference type="Pfam" id="PF04681">
    <property type="entry name" value="Bys1"/>
    <property type="match status" value="1"/>
</dbReference>
<evidence type="ECO:0000256" key="2">
    <source>
        <dbReference type="SAM" id="SignalP"/>
    </source>
</evidence>
<evidence type="ECO:0000313" key="3">
    <source>
        <dbReference type="EMBL" id="KAF2449687.1"/>
    </source>
</evidence>
<dbReference type="EMBL" id="MU001494">
    <property type="protein sequence ID" value="KAF2449687.1"/>
    <property type="molecule type" value="Genomic_DNA"/>
</dbReference>
<reference evidence="3" key="1">
    <citation type="journal article" date="2020" name="Stud. Mycol.">
        <title>101 Dothideomycetes genomes: a test case for predicting lifestyles and emergence of pathogens.</title>
        <authorList>
            <person name="Haridas S."/>
            <person name="Albert R."/>
            <person name="Binder M."/>
            <person name="Bloem J."/>
            <person name="Labutti K."/>
            <person name="Salamov A."/>
            <person name="Andreopoulos B."/>
            <person name="Baker S."/>
            <person name="Barry K."/>
            <person name="Bills G."/>
            <person name="Bluhm B."/>
            <person name="Cannon C."/>
            <person name="Castanera R."/>
            <person name="Culley D."/>
            <person name="Daum C."/>
            <person name="Ezra D."/>
            <person name="Gonzalez J."/>
            <person name="Henrissat B."/>
            <person name="Kuo A."/>
            <person name="Liang C."/>
            <person name="Lipzen A."/>
            <person name="Lutzoni F."/>
            <person name="Magnuson J."/>
            <person name="Mondo S."/>
            <person name="Nolan M."/>
            <person name="Ohm R."/>
            <person name="Pangilinan J."/>
            <person name="Park H.-J."/>
            <person name="Ramirez L."/>
            <person name="Alfaro M."/>
            <person name="Sun H."/>
            <person name="Tritt A."/>
            <person name="Yoshinaga Y."/>
            <person name="Zwiers L.-H."/>
            <person name="Turgeon B."/>
            <person name="Goodwin S."/>
            <person name="Spatafora J."/>
            <person name="Crous P."/>
            <person name="Grigoriev I."/>
        </authorList>
    </citation>
    <scope>NUCLEOTIDE SEQUENCE</scope>
    <source>
        <strain evidence="3">CBS 690.94</strain>
    </source>
</reference>